<sequence>MENFICVNVASREQTNSPRSLFL</sequence>
<proteinExistence type="predicted"/>
<organism evidence="1">
    <name type="scientific">Rhizophora mucronata</name>
    <name type="common">Asiatic mangrove</name>
    <dbReference type="NCBI Taxonomy" id="61149"/>
    <lineage>
        <taxon>Eukaryota</taxon>
        <taxon>Viridiplantae</taxon>
        <taxon>Streptophyta</taxon>
        <taxon>Embryophyta</taxon>
        <taxon>Tracheophyta</taxon>
        <taxon>Spermatophyta</taxon>
        <taxon>Magnoliopsida</taxon>
        <taxon>eudicotyledons</taxon>
        <taxon>Gunneridae</taxon>
        <taxon>Pentapetalae</taxon>
        <taxon>rosids</taxon>
        <taxon>fabids</taxon>
        <taxon>Malpighiales</taxon>
        <taxon>Rhizophoraceae</taxon>
        <taxon>Rhizophora</taxon>
    </lineage>
</organism>
<protein>
    <submittedName>
        <fullName evidence="1">Uncharacterized protein</fullName>
    </submittedName>
</protein>
<reference evidence="1" key="1">
    <citation type="submission" date="2018-02" db="EMBL/GenBank/DDBJ databases">
        <title>Rhizophora mucronata_Transcriptome.</title>
        <authorList>
            <person name="Meera S.P."/>
            <person name="Sreeshan A."/>
            <person name="Augustine A."/>
        </authorList>
    </citation>
    <scope>NUCLEOTIDE SEQUENCE</scope>
    <source>
        <tissue evidence="1">Leaf</tissue>
    </source>
</reference>
<accession>A0A2P2R182</accession>
<dbReference type="EMBL" id="GGEC01092390">
    <property type="protein sequence ID" value="MBX72874.1"/>
    <property type="molecule type" value="Transcribed_RNA"/>
</dbReference>
<dbReference type="AlphaFoldDB" id="A0A2P2R182"/>
<evidence type="ECO:0000313" key="1">
    <source>
        <dbReference type="EMBL" id="MBX72874.1"/>
    </source>
</evidence>
<name>A0A2P2R182_RHIMU</name>